<dbReference type="GeneID" id="69538054"/>
<dbReference type="EMBL" id="CP092014">
    <property type="protein sequence ID" value="WFN95616.1"/>
    <property type="molecule type" value="Genomic_DNA"/>
</dbReference>
<protein>
    <submittedName>
        <fullName evidence="2">Uncharacterized protein</fullName>
    </submittedName>
</protein>
<evidence type="ECO:0000313" key="3">
    <source>
        <dbReference type="Proteomes" id="UP001222680"/>
    </source>
</evidence>
<keyword evidence="1" id="KW-0732">Signal</keyword>
<feature type="signal peptide" evidence="1">
    <location>
        <begin position="1"/>
        <end position="21"/>
    </location>
</feature>
<sequence>MRNILSLGLASVLTLATSAHAAAPNYWYLFSTKGFDVYKITDQQGLTLTITCAEGYGSSDNSVELAKGSKSIGKELTLVMDDVPFDIPTDTYTTNDDAVTWENFFTSLKDTKEITVYTNNKKVAFFHLNAKNTSKIFSKAECRAKKNWEAYLNM</sequence>
<keyword evidence="3" id="KW-1185">Reference proteome</keyword>
<accession>A0ABY8GE36</accession>
<reference evidence="2 3" key="1">
    <citation type="submission" date="2022-02" db="EMBL/GenBank/DDBJ databases">
        <title>Phenotypic, genotypic and serological characterization of Edwardsiella ictaluri from catfish and ornamental fish species.</title>
        <authorList>
            <person name="Rose D."/>
            <person name="Tekedar H.C."/>
            <person name="Waldbieser G.C."/>
            <person name="Aarattuthodi S."/>
            <person name="Griffin M.J."/>
        </authorList>
    </citation>
    <scope>NUCLEOTIDE SEQUENCE [LARGE SCALE GENOMIC DNA]</scope>
    <source>
        <strain evidence="2 3">13 TAL-140 K3</strain>
    </source>
</reference>
<evidence type="ECO:0000256" key="1">
    <source>
        <dbReference type="SAM" id="SignalP"/>
    </source>
</evidence>
<gene>
    <name evidence="2" type="ORF">MAY91_11840</name>
</gene>
<name>A0ABY8GE36_EDWIC</name>
<proteinExistence type="predicted"/>
<dbReference type="RefSeq" id="WP_049640840.1">
    <property type="nucleotide sequence ID" value="NZ_AP028097.1"/>
</dbReference>
<organism evidence="2 3">
    <name type="scientific">Edwardsiella ictaluri</name>
    <dbReference type="NCBI Taxonomy" id="67780"/>
    <lineage>
        <taxon>Bacteria</taxon>
        <taxon>Pseudomonadati</taxon>
        <taxon>Pseudomonadota</taxon>
        <taxon>Gammaproteobacteria</taxon>
        <taxon>Enterobacterales</taxon>
        <taxon>Hafniaceae</taxon>
        <taxon>Edwardsiella</taxon>
    </lineage>
</organism>
<dbReference type="Proteomes" id="UP001222680">
    <property type="component" value="Chromosome"/>
</dbReference>
<feature type="chain" id="PRO_5046173140" evidence="1">
    <location>
        <begin position="22"/>
        <end position="154"/>
    </location>
</feature>
<evidence type="ECO:0000313" key="2">
    <source>
        <dbReference type="EMBL" id="WFN95616.1"/>
    </source>
</evidence>